<dbReference type="EMBL" id="KZ857410">
    <property type="protein sequence ID" value="RDX48677.1"/>
    <property type="molecule type" value="Genomic_DNA"/>
</dbReference>
<reference evidence="2 3" key="1">
    <citation type="journal article" date="2018" name="Biotechnol. Biofuels">
        <title>Integrative visual omics of the white-rot fungus Polyporus brumalis exposes the biotechnological potential of its oxidative enzymes for delignifying raw plant biomass.</title>
        <authorList>
            <person name="Miyauchi S."/>
            <person name="Rancon A."/>
            <person name="Drula E."/>
            <person name="Hage H."/>
            <person name="Chaduli D."/>
            <person name="Favel A."/>
            <person name="Grisel S."/>
            <person name="Henrissat B."/>
            <person name="Herpoel-Gimbert I."/>
            <person name="Ruiz-Duenas F.J."/>
            <person name="Chevret D."/>
            <person name="Hainaut M."/>
            <person name="Lin J."/>
            <person name="Wang M."/>
            <person name="Pangilinan J."/>
            <person name="Lipzen A."/>
            <person name="Lesage-Meessen L."/>
            <person name="Navarro D."/>
            <person name="Riley R."/>
            <person name="Grigoriev I.V."/>
            <person name="Zhou S."/>
            <person name="Raouche S."/>
            <person name="Rosso M.N."/>
        </authorList>
    </citation>
    <scope>NUCLEOTIDE SEQUENCE [LARGE SCALE GENOMIC DNA]</scope>
    <source>
        <strain evidence="2 3">BRFM 1820</strain>
    </source>
</reference>
<proteinExistence type="predicted"/>
<accession>A0A371D822</accession>
<protein>
    <submittedName>
        <fullName evidence="2">Uncharacterized protein</fullName>
    </submittedName>
</protein>
<gene>
    <name evidence="2" type="ORF">OH76DRAFT_647585</name>
</gene>
<evidence type="ECO:0000313" key="3">
    <source>
        <dbReference type="Proteomes" id="UP000256964"/>
    </source>
</evidence>
<evidence type="ECO:0000313" key="2">
    <source>
        <dbReference type="EMBL" id="RDX48677.1"/>
    </source>
</evidence>
<evidence type="ECO:0000256" key="1">
    <source>
        <dbReference type="SAM" id="MobiDB-lite"/>
    </source>
</evidence>
<feature type="region of interest" description="Disordered" evidence="1">
    <location>
        <begin position="183"/>
        <end position="208"/>
    </location>
</feature>
<sequence>MADGTEASSEAPYCPTTYSYAVIRMDPVAMVEHLDEEALNSAKLLRPKSYVAYIDCDHSLPFPGVPWYGFNVRLVAPSLPSADEERCITPDMCTPIFPNTTHPHGRPPLNPEPSGSFPYTNCYHWPDLELDVRVLARPEGFDRTRLTGLSVRDAMTVENYMAVDSQKRLDALKARSVALGCSPKATESDHEDATQIPAPDEPLPVDVDSADTHSVRTLDSDYSKASSDPDESGNMLDGFFGDSLQNVEILPLVHLWVDMAAELKQEDIADPRELFAERDAIVSIIQAARARNPSLPPLLPPIPAVFQDFLSEMSSVDGNPKEMRSDMSSHSGDIDDAAGLANVHLTATKPRRFRPLKLLRKVGSRMQDIFCPLYLPVWS</sequence>
<organism evidence="2 3">
    <name type="scientific">Lentinus brumalis</name>
    <dbReference type="NCBI Taxonomy" id="2498619"/>
    <lineage>
        <taxon>Eukaryota</taxon>
        <taxon>Fungi</taxon>
        <taxon>Dikarya</taxon>
        <taxon>Basidiomycota</taxon>
        <taxon>Agaricomycotina</taxon>
        <taxon>Agaricomycetes</taxon>
        <taxon>Polyporales</taxon>
        <taxon>Polyporaceae</taxon>
        <taxon>Lentinus</taxon>
    </lineage>
</organism>
<dbReference type="OrthoDB" id="2930792at2759"/>
<keyword evidence="3" id="KW-1185">Reference proteome</keyword>
<dbReference type="STRING" id="139420.A0A371D822"/>
<name>A0A371D822_9APHY</name>
<dbReference type="AlphaFoldDB" id="A0A371D822"/>
<dbReference type="Proteomes" id="UP000256964">
    <property type="component" value="Unassembled WGS sequence"/>
</dbReference>